<dbReference type="AlphaFoldDB" id="A0A4Z0YA05"/>
<sequence length="234" mass="26353">MSVFTHHPFYATHNNDFGNFGSLFRFIEDWDKTCQQNGRNSPTQQRQARRNVQTFTPRFDVRETEQNYELHGELPGVEKKDVEIDFSDAQTIVIRGNVERTYTAGNPPAGLLVDTTTSGAITSEPHAEDNSETRSNKSFQATVEDGKEEGEAENNTATNSTVAVESPKPETPAESQQPKHKYWVYERSVGNFARSFTFANRVEHENVSASLENGVLTVIVPKAKKHESHRISIH</sequence>
<dbReference type="InterPro" id="IPR031107">
    <property type="entry name" value="Small_HSP"/>
</dbReference>
<evidence type="ECO:0000256" key="3">
    <source>
        <dbReference type="RuleBase" id="RU003616"/>
    </source>
</evidence>
<feature type="compositionally biased region" description="Basic and acidic residues" evidence="4">
    <location>
        <begin position="125"/>
        <end position="135"/>
    </location>
</feature>
<comment type="caution">
    <text evidence="6">The sequence shown here is derived from an EMBL/GenBank/DDBJ whole genome shotgun (WGS) entry which is preliminary data.</text>
</comment>
<dbReference type="Proteomes" id="UP000297716">
    <property type="component" value="Unassembled WGS sequence"/>
</dbReference>
<feature type="compositionally biased region" description="Low complexity" evidence="4">
    <location>
        <begin position="153"/>
        <end position="165"/>
    </location>
</feature>
<dbReference type="Gene3D" id="2.60.40.790">
    <property type="match status" value="1"/>
</dbReference>
<evidence type="ECO:0000313" key="7">
    <source>
        <dbReference type="Proteomes" id="UP000297716"/>
    </source>
</evidence>
<dbReference type="PANTHER" id="PTHR11527">
    <property type="entry name" value="HEAT-SHOCK PROTEIN 20 FAMILY MEMBER"/>
    <property type="match status" value="1"/>
</dbReference>
<name>A0A4Z0YA05_9PEZI</name>
<keyword evidence="1" id="KW-0346">Stress response</keyword>
<organism evidence="6 7">
    <name type="scientific">Xylaria hypoxylon</name>
    <dbReference type="NCBI Taxonomy" id="37992"/>
    <lineage>
        <taxon>Eukaryota</taxon>
        <taxon>Fungi</taxon>
        <taxon>Dikarya</taxon>
        <taxon>Ascomycota</taxon>
        <taxon>Pezizomycotina</taxon>
        <taxon>Sordariomycetes</taxon>
        <taxon>Xylariomycetidae</taxon>
        <taxon>Xylariales</taxon>
        <taxon>Xylariaceae</taxon>
        <taxon>Xylaria</taxon>
    </lineage>
</organism>
<gene>
    <name evidence="6" type="ORF">E0Z10_g7718</name>
</gene>
<protein>
    <recommendedName>
        <fullName evidence="5">SHSP domain-containing protein</fullName>
    </recommendedName>
</protein>
<dbReference type="STRING" id="37992.A0A4Z0YA05"/>
<dbReference type="Pfam" id="PF00011">
    <property type="entry name" value="HSP20"/>
    <property type="match status" value="1"/>
</dbReference>
<dbReference type="InterPro" id="IPR008978">
    <property type="entry name" value="HSP20-like_chaperone"/>
</dbReference>
<keyword evidence="7" id="KW-1185">Reference proteome</keyword>
<evidence type="ECO:0000259" key="5">
    <source>
        <dbReference type="PROSITE" id="PS01031"/>
    </source>
</evidence>
<dbReference type="PROSITE" id="PS01031">
    <property type="entry name" value="SHSP"/>
    <property type="match status" value="1"/>
</dbReference>
<dbReference type="SUPFAM" id="SSF49764">
    <property type="entry name" value="HSP20-like chaperones"/>
    <property type="match status" value="1"/>
</dbReference>
<feature type="domain" description="SHSP" evidence="5">
    <location>
        <begin position="50"/>
        <end position="234"/>
    </location>
</feature>
<accession>A0A4Z0YA05</accession>
<evidence type="ECO:0000256" key="2">
    <source>
        <dbReference type="PROSITE-ProRule" id="PRU00285"/>
    </source>
</evidence>
<dbReference type="CDD" id="cd06464">
    <property type="entry name" value="ACD_sHsps-like"/>
    <property type="match status" value="1"/>
</dbReference>
<dbReference type="EMBL" id="SKBN01000188">
    <property type="protein sequence ID" value="TGJ81039.1"/>
    <property type="molecule type" value="Genomic_DNA"/>
</dbReference>
<feature type="region of interest" description="Disordered" evidence="4">
    <location>
        <begin position="121"/>
        <end position="179"/>
    </location>
</feature>
<evidence type="ECO:0000313" key="6">
    <source>
        <dbReference type="EMBL" id="TGJ81039.1"/>
    </source>
</evidence>
<comment type="similarity">
    <text evidence="2 3">Belongs to the small heat shock protein (HSP20) family.</text>
</comment>
<evidence type="ECO:0000256" key="1">
    <source>
        <dbReference type="ARBA" id="ARBA00023016"/>
    </source>
</evidence>
<evidence type="ECO:0000256" key="4">
    <source>
        <dbReference type="SAM" id="MobiDB-lite"/>
    </source>
</evidence>
<dbReference type="OrthoDB" id="1431247at2759"/>
<proteinExistence type="inferred from homology"/>
<reference evidence="6 7" key="1">
    <citation type="submission" date="2019-03" db="EMBL/GenBank/DDBJ databases">
        <title>Draft genome sequence of Xylaria hypoxylon DSM 108379, a ubiquitous saprotrophic-parasitic fungi on hardwood.</title>
        <authorList>
            <person name="Buettner E."/>
            <person name="Leonhardt S."/>
            <person name="Gebauer A.M."/>
            <person name="Liers C."/>
            <person name="Hofrichter M."/>
            <person name="Kellner H."/>
        </authorList>
    </citation>
    <scope>NUCLEOTIDE SEQUENCE [LARGE SCALE GENOMIC DNA]</scope>
    <source>
        <strain evidence="6 7">DSM 108379</strain>
    </source>
</reference>
<dbReference type="InterPro" id="IPR002068">
    <property type="entry name" value="A-crystallin/Hsp20_dom"/>
</dbReference>